<feature type="transmembrane region" description="Helical" evidence="2">
    <location>
        <begin position="372"/>
        <end position="393"/>
    </location>
</feature>
<dbReference type="Pfam" id="PF07916">
    <property type="entry name" value="TraG_N"/>
    <property type="match status" value="1"/>
</dbReference>
<feature type="transmembrane region" description="Helical" evidence="2">
    <location>
        <begin position="405"/>
        <end position="423"/>
    </location>
</feature>
<reference evidence="4 5" key="1">
    <citation type="submission" date="2020-08" db="EMBL/GenBank/DDBJ databases">
        <title>Genomic Encyclopedia of Type Strains, Phase IV (KMG-IV): sequencing the most valuable type-strain genomes for metagenomic binning, comparative biology and taxonomic classification.</title>
        <authorList>
            <person name="Goeker M."/>
        </authorList>
    </citation>
    <scope>NUCLEOTIDE SEQUENCE [LARGE SCALE GENOMIC DNA]</scope>
    <source>
        <strain evidence="4 5">DSM 26287</strain>
    </source>
</reference>
<name>A0A7X0TVH7_9GAMM</name>
<feature type="region of interest" description="Disordered" evidence="1">
    <location>
        <begin position="898"/>
        <end position="928"/>
    </location>
</feature>
<keyword evidence="2" id="KW-1133">Transmembrane helix</keyword>
<dbReference type="RefSeq" id="WP_184426812.1">
    <property type="nucleotide sequence ID" value="NZ_BAABLB010000046.1"/>
</dbReference>
<dbReference type="Proteomes" id="UP000537141">
    <property type="component" value="Unassembled WGS sequence"/>
</dbReference>
<feature type="transmembrane region" description="Helical" evidence="2">
    <location>
        <begin position="73"/>
        <end position="92"/>
    </location>
</feature>
<feature type="region of interest" description="Disordered" evidence="1">
    <location>
        <begin position="1241"/>
        <end position="1263"/>
    </location>
</feature>
<dbReference type="InterPro" id="IPR012931">
    <property type="entry name" value="TraG_N_Proteobacteria"/>
</dbReference>
<proteinExistence type="predicted"/>
<evidence type="ECO:0000313" key="4">
    <source>
        <dbReference type="EMBL" id="MBB6545115.1"/>
    </source>
</evidence>
<evidence type="ECO:0000256" key="1">
    <source>
        <dbReference type="SAM" id="MobiDB-lite"/>
    </source>
</evidence>
<keyword evidence="2" id="KW-0472">Membrane</keyword>
<dbReference type="EMBL" id="JACHHU010000049">
    <property type="protein sequence ID" value="MBB6545115.1"/>
    <property type="molecule type" value="Genomic_DNA"/>
</dbReference>
<feature type="domain" description="TraG N-terminal Proteobacteria" evidence="3">
    <location>
        <begin position="6"/>
        <end position="502"/>
    </location>
</feature>
<protein>
    <recommendedName>
        <fullName evidence="3">TraG N-terminal Proteobacteria domain-containing protein</fullName>
    </recommendedName>
</protein>
<accession>A0A7X0TVH7</accession>
<feature type="compositionally biased region" description="Basic and acidic residues" evidence="1">
    <location>
        <begin position="1241"/>
        <end position="1259"/>
    </location>
</feature>
<keyword evidence="5" id="KW-1185">Reference proteome</keyword>
<evidence type="ECO:0000256" key="2">
    <source>
        <dbReference type="SAM" id="Phobius"/>
    </source>
</evidence>
<gene>
    <name evidence="4" type="ORF">HNQ55_003658</name>
</gene>
<sequence>MNTIQIFTFGQLQTFKAVLEALAAMFDPNNTEFFISLGGLGAGAGALLAGMLAILGLFGAYLSQAKVNGSGPIVSLLIYVVVCVPKVPNVWLTDLYTGQTEVVQNVPIGIATMGYAMSTISKQLIEVFEQEYSVPGIIGGKDYLSSMTNGNGFLSPLKLMMSLRKSVLEPAPKHLIFNVASYTKYCLNKKILDEPTNPPHFNRLELRTSADPISYFFDANIISDTFSETMDPGTGVAGVGTCYDLRTTLMANGPGGLAYYLTDPAAFGTYAYGVLMMADESETDKCAYLMDNGGTCTSKTQALTDTNQLLSSILGSQNNSNRYMQIRLMEDINHAMGTAGDMDSQTVANIATTMSYNKELARMQETIEGETFLHFMIPAMNALTYLFYALFPLAMIVMVSKGGQAFVYFGGYMLFGLWVYSWIPVATVINFSTIASVMDAFNVMGNTIPLSIDSNYFYIQQAMDAVAVGSNLLAATPIITLAVISGSIFAMTSIASSAANPTGAASKAASLNTPSPHNAPPLINANAAAMATDSAGYGTLGSSHALKSLDNMSVSTGQSWNQSVGLAQAVASESQATLGSSIVKMAQNTHAVTNGNASATTSTISSGQTTQVVNSLRDAMASVNSDAKKWSDSEVLSVAGAIGLGGPAVGLGGGGHMMNSETVEQMKDKRDQISRETVQGLEKTDALSNIVAAASSDSRGNTQTKAAGNVESDATEYQTAKKALATKKNEAAVAQNYGAEHNISAGEVLNSIGRKQGREAISSYDAIQRHISNGVKSSAKEFGLGGKAEEFAKKLRDTMDPLRESYFGSEKNGATGLVSALYGMEKLEKEAIAGGNLKEAQMWSDTRSDLSMGVLRETGTGDFIKDTGAKANRDILDNNNIPVTSNSVNEEVKSNIGKINSNVQDTKNELRQPEKYSTNSPEHSRFESLGKKLDNLSGGKQFTDNYFGEDDLNAAAQKHLPEESRGQNKGFNDLTDPQKREVIADQQIAALKDFKGGFDQWMQQNTSLNAQEQQGYSERIGGMINQLESYKDQLKTNVSDNHSEGTIAQGELKGFTQIASTIASQIENSANAASIGSTYKEAKGDLNRDLQQSIADKDDSGMTGVLTGQTSGIDPTLVGATEKIADEASQKLSDGESRESVNRWAASQISNLMKSNGSDNVFGENNAVGGFFRDLFGVDKQNNAFASHFNSLMDENVHPKAALGLAIEQAGFNINGSLQDEYQITGASTLGGYSAQKAYEETKAEKADPDLSNEKEISKKGGGKSSVFKTIGSHGGPIGGFVLGTTLAMFNKSDEMEQYDNVAKQRGTNFVVDSINDRIASLPQSEQPKARTNFINQLIDDTHSPDGAAHTKQQLDKDIFTGHYTEEAYNQVINHASSVDDVTKQPKVSGKQFELSFNKSQ</sequence>
<organism evidence="4 5">
    <name type="scientific">Thalassotalea piscium</name>
    <dbReference type="NCBI Taxonomy" id="1230533"/>
    <lineage>
        <taxon>Bacteria</taxon>
        <taxon>Pseudomonadati</taxon>
        <taxon>Pseudomonadota</taxon>
        <taxon>Gammaproteobacteria</taxon>
        <taxon>Alteromonadales</taxon>
        <taxon>Colwelliaceae</taxon>
        <taxon>Thalassotalea</taxon>
    </lineage>
</organism>
<feature type="transmembrane region" description="Helical" evidence="2">
    <location>
        <begin position="33"/>
        <end position="61"/>
    </location>
</feature>
<comment type="caution">
    <text evidence="4">The sequence shown here is derived from an EMBL/GenBank/DDBJ whole genome shotgun (WGS) entry which is preliminary data.</text>
</comment>
<evidence type="ECO:0000259" key="3">
    <source>
        <dbReference type="Pfam" id="PF07916"/>
    </source>
</evidence>
<keyword evidence="2" id="KW-0812">Transmembrane</keyword>
<evidence type="ECO:0000313" key="5">
    <source>
        <dbReference type="Proteomes" id="UP000537141"/>
    </source>
</evidence>